<dbReference type="GO" id="GO:0005634">
    <property type="term" value="C:nucleus"/>
    <property type="evidence" value="ECO:0007669"/>
    <property type="project" value="UniProtKB-SubCell"/>
</dbReference>
<dbReference type="FunFam" id="3.30.160.60:FF:002343">
    <property type="entry name" value="Zinc finger protein 33A"/>
    <property type="match status" value="1"/>
</dbReference>
<evidence type="ECO:0000256" key="2">
    <source>
        <dbReference type="ARBA" id="ARBA00006991"/>
    </source>
</evidence>
<keyword evidence="4" id="KW-0677">Repeat</keyword>
<comment type="caution">
    <text evidence="15">The sequence shown here is derived from an EMBL/GenBank/DDBJ whole genome shotgun (WGS) entry which is preliminary data.</text>
</comment>
<dbReference type="Gene3D" id="3.30.160.60">
    <property type="entry name" value="Classic Zinc Finger"/>
    <property type="match status" value="10"/>
</dbReference>
<feature type="domain" description="C2H2-type" evidence="13">
    <location>
        <begin position="555"/>
        <end position="582"/>
    </location>
</feature>
<evidence type="ECO:0000259" key="14">
    <source>
        <dbReference type="PROSITE" id="PS51915"/>
    </source>
</evidence>
<dbReference type="SMART" id="SM00868">
    <property type="entry name" value="zf-AD"/>
    <property type="match status" value="1"/>
</dbReference>
<name>A0AAV1LDJ0_9NEOP</name>
<dbReference type="InterPro" id="IPR012934">
    <property type="entry name" value="Znf_AD"/>
</dbReference>
<evidence type="ECO:0000256" key="3">
    <source>
        <dbReference type="ARBA" id="ARBA00022723"/>
    </source>
</evidence>
<gene>
    <name evidence="15" type="ORF">PARMNEM_LOCUS12957</name>
</gene>
<evidence type="ECO:0000256" key="6">
    <source>
        <dbReference type="ARBA" id="ARBA00022833"/>
    </source>
</evidence>
<dbReference type="InterPro" id="IPR050826">
    <property type="entry name" value="Krueppel_C2H2_ZnFinger"/>
</dbReference>
<dbReference type="AlphaFoldDB" id="A0AAV1LDJ0"/>
<feature type="domain" description="C2H2-type" evidence="13">
    <location>
        <begin position="499"/>
        <end position="526"/>
    </location>
</feature>
<accession>A0AAV1LDJ0</accession>
<keyword evidence="7" id="KW-0805">Transcription regulation</keyword>
<keyword evidence="5 11" id="KW-0863">Zinc-finger</keyword>
<dbReference type="PROSITE" id="PS50157">
    <property type="entry name" value="ZINC_FINGER_C2H2_2"/>
    <property type="match status" value="12"/>
</dbReference>
<evidence type="ECO:0000313" key="16">
    <source>
        <dbReference type="Proteomes" id="UP001314205"/>
    </source>
</evidence>
<feature type="binding site" evidence="12">
    <location>
        <position position="19"/>
    </location>
    <ligand>
        <name>Zn(2+)</name>
        <dbReference type="ChEBI" id="CHEBI:29105"/>
    </ligand>
</feature>
<dbReference type="GO" id="GO:0008270">
    <property type="term" value="F:zinc ion binding"/>
    <property type="evidence" value="ECO:0007669"/>
    <property type="project" value="UniProtKB-UniRule"/>
</dbReference>
<dbReference type="InterPro" id="IPR036236">
    <property type="entry name" value="Znf_C2H2_sf"/>
</dbReference>
<dbReference type="SUPFAM" id="SSF57716">
    <property type="entry name" value="Glucocorticoid receptor-like (DNA-binding domain)"/>
    <property type="match status" value="1"/>
</dbReference>
<dbReference type="FunFam" id="3.30.160.60:FF:001370">
    <property type="entry name" value="Zinc finger protein"/>
    <property type="match status" value="1"/>
</dbReference>
<evidence type="ECO:0000256" key="4">
    <source>
        <dbReference type="ARBA" id="ARBA00022737"/>
    </source>
</evidence>
<evidence type="ECO:0000256" key="9">
    <source>
        <dbReference type="ARBA" id="ARBA00023163"/>
    </source>
</evidence>
<feature type="domain" description="C2H2-type" evidence="13">
    <location>
        <begin position="358"/>
        <end position="386"/>
    </location>
</feature>
<dbReference type="Pfam" id="PF00096">
    <property type="entry name" value="zf-C2H2"/>
    <property type="match status" value="9"/>
</dbReference>
<dbReference type="Proteomes" id="UP001314205">
    <property type="component" value="Unassembled WGS sequence"/>
</dbReference>
<keyword evidence="16" id="KW-1185">Reference proteome</keyword>
<dbReference type="FunFam" id="3.30.160.60:FF:002452">
    <property type="entry name" value="zinc finger protein 142 isoform X4"/>
    <property type="match status" value="1"/>
</dbReference>
<evidence type="ECO:0000256" key="5">
    <source>
        <dbReference type="ARBA" id="ARBA00022771"/>
    </source>
</evidence>
<dbReference type="FunFam" id="3.30.160.60:FF:001119">
    <property type="entry name" value="zinc finger protein 408"/>
    <property type="match status" value="1"/>
</dbReference>
<proteinExistence type="inferred from homology"/>
<dbReference type="PROSITE" id="PS51915">
    <property type="entry name" value="ZAD"/>
    <property type="match status" value="1"/>
</dbReference>
<feature type="domain" description="C2H2-type" evidence="13">
    <location>
        <begin position="122"/>
        <end position="150"/>
    </location>
</feature>
<evidence type="ECO:0000256" key="8">
    <source>
        <dbReference type="ARBA" id="ARBA00023125"/>
    </source>
</evidence>
<dbReference type="FunFam" id="3.30.160.60:FF:000295">
    <property type="entry name" value="zinc finger protein 19"/>
    <property type="match status" value="1"/>
</dbReference>
<dbReference type="InterPro" id="IPR013087">
    <property type="entry name" value="Znf_C2H2_type"/>
</dbReference>
<dbReference type="Pfam" id="PF07776">
    <property type="entry name" value="zf-AD"/>
    <property type="match status" value="1"/>
</dbReference>
<evidence type="ECO:0000256" key="10">
    <source>
        <dbReference type="ARBA" id="ARBA00023242"/>
    </source>
</evidence>
<evidence type="ECO:0000256" key="7">
    <source>
        <dbReference type="ARBA" id="ARBA00023015"/>
    </source>
</evidence>
<dbReference type="PANTHER" id="PTHR24377">
    <property type="entry name" value="IP01015P-RELATED"/>
    <property type="match status" value="1"/>
</dbReference>
<keyword evidence="9" id="KW-0804">Transcription</keyword>
<reference evidence="15 16" key="1">
    <citation type="submission" date="2023-11" db="EMBL/GenBank/DDBJ databases">
        <authorList>
            <person name="Hedman E."/>
            <person name="Englund M."/>
            <person name="Stromberg M."/>
            <person name="Nyberg Akerstrom W."/>
            <person name="Nylinder S."/>
            <person name="Jareborg N."/>
            <person name="Kallberg Y."/>
            <person name="Kronander E."/>
        </authorList>
    </citation>
    <scope>NUCLEOTIDE SEQUENCE [LARGE SCALE GENOMIC DNA]</scope>
</reference>
<feature type="domain" description="C2H2-type" evidence="13">
    <location>
        <begin position="387"/>
        <end position="414"/>
    </location>
</feature>
<feature type="domain" description="C2H2-type" evidence="13">
    <location>
        <begin position="415"/>
        <end position="442"/>
    </location>
</feature>
<dbReference type="EMBL" id="CAVLGL010000088">
    <property type="protein sequence ID" value="CAK1593121.1"/>
    <property type="molecule type" value="Genomic_DNA"/>
</dbReference>
<comment type="subcellular location">
    <subcellularLocation>
        <location evidence="1">Nucleus</location>
    </subcellularLocation>
</comment>
<evidence type="ECO:0000256" key="11">
    <source>
        <dbReference type="PROSITE-ProRule" id="PRU00042"/>
    </source>
</evidence>
<feature type="domain" description="C2H2-type" evidence="13">
    <location>
        <begin position="471"/>
        <end position="498"/>
    </location>
</feature>
<keyword evidence="3 12" id="KW-0479">Metal-binding</keyword>
<protein>
    <submittedName>
        <fullName evidence="15">Uncharacterized protein</fullName>
    </submittedName>
</protein>
<evidence type="ECO:0000313" key="15">
    <source>
        <dbReference type="EMBL" id="CAK1593121.1"/>
    </source>
</evidence>
<keyword evidence="10" id="KW-0539">Nucleus</keyword>
<dbReference type="GO" id="GO:0003690">
    <property type="term" value="F:double-stranded DNA binding"/>
    <property type="evidence" value="ECO:0007669"/>
    <property type="project" value="UniProtKB-ARBA"/>
</dbReference>
<feature type="domain" description="ZAD" evidence="14">
    <location>
        <begin position="14"/>
        <end position="89"/>
    </location>
</feature>
<feature type="binding site" evidence="12">
    <location>
        <position position="16"/>
    </location>
    <ligand>
        <name>Zn(2+)</name>
        <dbReference type="ChEBI" id="CHEBI:29105"/>
    </ligand>
</feature>
<feature type="domain" description="C2H2-type" evidence="13">
    <location>
        <begin position="295"/>
        <end position="322"/>
    </location>
</feature>
<dbReference type="Gene3D" id="3.40.1800.20">
    <property type="match status" value="1"/>
</dbReference>
<dbReference type="FunFam" id="3.30.160.60:FF:000624">
    <property type="entry name" value="zinc finger protein 697"/>
    <property type="match status" value="1"/>
</dbReference>
<dbReference type="SMART" id="SM00355">
    <property type="entry name" value="ZnF_C2H2"/>
    <property type="match status" value="12"/>
</dbReference>
<feature type="domain" description="C2H2-type" evidence="13">
    <location>
        <begin position="328"/>
        <end position="350"/>
    </location>
</feature>
<evidence type="ECO:0000256" key="12">
    <source>
        <dbReference type="PROSITE-ProRule" id="PRU01263"/>
    </source>
</evidence>
<feature type="domain" description="C2H2-type" evidence="13">
    <location>
        <begin position="443"/>
        <end position="470"/>
    </location>
</feature>
<organism evidence="15 16">
    <name type="scientific">Parnassius mnemosyne</name>
    <name type="common">clouded apollo</name>
    <dbReference type="NCBI Taxonomy" id="213953"/>
    <lineage>
        <taxon>Eukaryota</taxon>
        <taxon>Metazoa</taxon>
        <taxon>Ecdysozoa</taxon>
        <taxon>Arthropoda</taxon>
        <taxon>Hexapoda</taxon>
        <taxon>Insecta</taxon>
        <taxon>Pterygota</taxon>
        <taxon>Neoptera</taxon>
        <taxon>Endopterygota</taxon>
        <taxon>Lepidoptera</taxon>
        <taxon>Glossata</taxon>
        <taxon>Ditrysia</taxon>
        <taxon>Papilionoidea</taxon>
        <taxon>Papilionidae</taxon>
        <taxon>Parnassiinae</taxon>
        <taxon>Parnassini</taxon>
        <taxon>Parnassius</taxon>
        <taxon>Driopa</taxon>
    </lineage>
</organism>
<feature type="domain" description="C2H2-type" evidence="13">
    <location>
        <begin position="527"/>
        <end position="554"/>
    </location>
</feature>
<keyword evidence="8" id="KW-0238">DNA-binding</keyword>
<evidence type="ECO:0000259" key="13">
    <source>
        <dbReference type="PROSITE" id="PS50157"/>
    </source>
</evidence>
<dbReference type="GO" id="GO:0006355">
    <property type="term" value="P:regulation of DNA-templated transcription"/>
    <property type="evidence" value="ECO:0007669"/>
    <property type="project" value="UniProtKB-ARBA"/>
</dbReference>
<feature type="domain" description="C2H2-type" evidence="13">
    <location>
        <begin position="583"/>
        <end position="610"/>
    </location>
</feature>
<keyword evidence="6 12" id="KW-0862">Zinc</keyword>
<feature type="binding site" evidence="12">
    <location>
        <position position="62"/>
    </location>
    <ligand>
        <name>Zn(2+)</name>
        <dbReference type="ChEBI" id="CHEBI:29105"/>
    </ligand>
</feature>
<comment type="similarity">
    <text evidence="2">Belongs to the krueppel C2H2-type zinc-finger protein family.</text>
</comment>
<dbReference type="SUPFAM" id="SSF57667">
    <property type="entry name" value="beta-beta-alpha zinc fingers"/>
    <property type="match status" value="6"/>
</dbReference>
<feature type="binding site" evidence="12">
    <location>
        <position position="65"/>
    </location>
    <ligand>
        <name>Zn(2+)</name>
        <dbReference type="ChEBI" id="CHEBI:29105"/>
    </ligand>
</feature>
<dbReference type="PROSITE" id="PS00028">
    <property type="entry name" value="ZINC_FINGER_C2H2_1"/>
    <property type="match status" value="12"/>
</dbReference>
<sequence length="637" mass="73144">MEVDISVDVDKVDVTCRICLREGKNLTLITSKMDSDRTIAEVLSFVLNLYISVSDTYSNQICDECHAIIYKLDQFKKRCIQTEGAINDGYYAEGKVEDSETQVCKSPIKEESLIKFCMDEPYQCSLCSKKFSDLLLLESHVLTGHSYTNESLMKDLTMTKNIIDYSEYPENSSLYSNDAIENDCEMNEFKGKKDELQNEPDFIDFSGSAEPLPSPLMDNKDEEDVINKDTYFNAVKCECGSTFDTYALYQVHLKDKNCIKSIKNDVNSTNEEELDKCDMNSRNEEIDKNAQRSKAKCKKCDTEFNTIKKYKMHQRAHRFENIDPSELFHCSMCMRRFTRKSSFTAHLKTHEIKANIKYICNTCKREFQHQAHLDNHILSVHTRETGYNCEYCTKNFATQDSLKNHQDAHKIEKRHQCHFCNKAFCMLSTLRDHIRTHTGEKPFLCSSCGKGFSQKNNLAQHMRRHQGLKPFKCDNCDQRFVSKGELVAHKRKHSGAHPFVCDDCGNGFTTSSSLVKHRRIHTGERPYACDLCSMKFTASGTLKNHRRIHTGEKPYQCSYCEKAFVQRQDLVSHIRCHTGERPYVCNTCGQSFRKAAALKAHHKIHGSEPIPMQKDVSLTLLHGVNVLITGVNDIISE</sequence>
<evidence type="ECO:0000256" key="1">
    <source>
        <dbReference type="ARBA" id="ARBA00004123"/>
    </source>
</evidence>